<dbReference type="OrthoDB" id="9760950at2"/>
<dbReference type="FunFam" id="3.40.50.300:FF:000309">
    <property type="entry name" value="ABC transporter ATP-binding protein"/>
    <property type="match status" value="1"/>
</dbReference>
<evidence type="ECO:0000259" key="5">
    <source>
        <dbReference type="PROSITE" id="PS50893"/>
    </source>
</evidence>
<dbReference type="SUPFAM" id="SSF52540">
    <property type="entry name" value="P-loop containing nucleoside triphosphate hydrolases"/>
    <property type="match status" value="2"/>
</dbReference>
<dbReference type="EMBL" id="FOTR01000008">
    <property type="protein sequence ID" value="SFM14519.1"/>
    <property type="molecule type" value="Genomic_DNA"/>
</dbReference>
<dbReference type="Pfam" id="PF12848">
    <property type="entry name" value="ABC_tran_Xtn"/>
    <property type="match status" value="1"/>
</dbReference>
<dbReference type="InterPro" id="IPR027417">
    <property type="entry name" value="P-loop_NTPase"/>
</dbReference>
<dbReference type="FunFam" id="3.40.50.300:FF:000011">
    <property type="entry name" value="Putative ABC transporter ATP-binding component"/>
    <property type="match status" value="1"/>
</dbReference>
<dbReference type="InterPro" id="IPR051309">
    <property type="entry name" value="ABCF_ATPase"/>
</dbReference>
<dbReference type="GO" id="GO:0016887">
    <property type="term" value="F:ATP hydrolysis activity"/>
    <property type="evidence" value="ECO:0007669"/>
    <property type="project" value="InterPro"/>
</dbReference>
<accession>A0A1I4NGC3</accession>
<sequence length="641" mass="73825">MIYLQVNNLTKRFGAELILSNIKLEIKSNERIAIVGRNGAGKSTLLNIISNQLSYDEGEIHKPKEVSLGYLAQHSGLDSNETIWDEMLKIFEHFQKEEKAIRQMEQQMGDPNLLADRERYEQLLTSYDQKQEDFKLAGGYQYEADMKAVLNGLAFPESMWTASIATLSGGQKTRLALGKLLLTKPDILILDEPTNHLDIQTLTWLEGFLNSYQGAVVIVSHDRYFLDKTVNVIYEISRHHSSKFHGNYSDYLQQKAANYERDLKLYDKQQSEFKKMEEFIQKNIVRASTTKRAQSRRKQLEKMEVMDRPAGEEGSAKFSFAIERRSGNDVLKINDLAFHYQSSDPFIFSNLNLHIERGDSVALVGPNGVGKSTLLKAIIGQLDPATGEIQLGTNVQIGYYDQEQTQLNPKKTVLNELWDDYPAINEKDIRTILGNFLFSGDDVLRNVSALSGGEKARIALAKLMMKKANFLLLDEPTNHLDLDSKEVLEAALIDYPGSILFVSHDRYFINKLATSVLEMQPDKTTLYLGDYDYYVEKKQEEQELAELKKAEKKTVEKKETTKTNYEKDKQQKKEQRKIERRIKDIEDEIEQLELEMEEIDQMLCDPQVFQDHEKALELTNKNDSLKERMELLMEEWETLHE</sequence>
<protein>
    <submittedName>
        <fullName evidence="6">ATP-binding cassette, subfamily F, member 3</fullName>
    </submittedName>
</protein>
<evidence type="ECO:0000256" key="4">
    <source>
        <dbReference type="SAM" id="MobiDB-lite"/>
    </source>
</evidence>
<proteinExistence type="predicted"/>
<dbReference type="SMART" id="SM00382">
    <property type="entry name" value="AAA"/>
    <property type="match status" value="2"/>
</dbReference>
<dbReference type="InterPro" id="IPR032524">
    <property type="entry name" value="ABC_tran_C"/>
</dbReference>
<feature type="region of interest" description="Disordered" evidence="4">
    <location>
        <begin position="552"/>
        <end position="577"/>
    </location>
</feature>
<keyword evidence="3 6" id="KW-0067">ATP-binding</keyword>
<dbReference type="InterPro" id="IPR032781">
    <property type="entry name" value="ABC_tran_Xtn"/>
</dbReference>
<feature type="domain" description="ABC transporter" evidence="5">
    <location>
        <begin position="331"/>
        <end position="547"/>
    </location>
</feature>
<evidence type="ECO:0000313" key="6">
    <source>
        <dbReference type="EMBL" id="SFM14519.1"/>
    </source>
</evidence>
<dbReference type="InterPro" id="IPR003593">
    <property type="entry name" value="AAA+_ATPase"/>
</dbReference>
<dbReference type="STRING" id="334253.SAMN04487943_108191"/>
<dbReference type="InterPro" id="IPR003439">
    <property type="entry name" value="ABC_transporter-like_ATP-bd"/>
</dbReference>
<reference evidence="7" key="1">
    <citation type="submission" date="2016-10" db="EMBL/GenBank/DDBJ databases">
        <authorList>
            <person name="Varghese N."/>
            <person name="Submissions S."/>
        </authorList>
    </citation>
    <scope>NUCLEOTIDE SEQUENCE [LARGE SCALE GENOMIC DNA]</scope>
    <source>
        <strain evidence="7">CGMCC 1.4250</strain>
    </source>
</reference>
<organism evidence="6 7">
    <name type="scientific">Gracilibacillus orientalis</name>
    <dbReference type="NCBI Taxonomy" id="334253"/>
    <lineage>
        <taxon>Bacteria</taxon>
        <taxon>Bacillati</taxon>
        <taxon>Bacillota</taxon>
        <taxon>Bacilli</taxon>
        <taxon>Bacillales</taxon>
        <taxon>Bacillaceae</taxon>
        <taxon>Gracilibacillus</taxon>
    </lineage>
</organism>
<dbReference type="PANTHER" id="PTHR42855:SF2">
    <property type="entry name" value="DRUG RESISTANCE ABC TRANSPORTER,ATP-BINDING PROTEIN"/>
    <property type="match status" value="1"/>
</dbReference>
<evidence type="ECO:0000256" key="3">
    <source>
        <dbReference type="ARBA" id="ARBA00022840"/>
    </source>
</evidence>
<evidence type="ECO:0000256" key="2">
    <source>
        <dbReference type="ARBA" id="ARBA00022741"/>
    </source>
</evidence>
<dbReference type="Pfam" id="PF00005">
    <property type="entry name" value="ABC_tran"/>
    <property type="match status" value="2"/>
</dbReference>
<dbReference type="GO" id="GO:0005524">
    <property type="term" value="F:ATP binding"/>
    <property type="evidence" value="ECO:0007669"/>
    <property type="project" value="UniProtKB-KW"/>
</dbReference>
<name>A0A1I4NGC3_9BACI</name>
<keyword evidence="2" id="KW-0547">Nucleotide-binding</keyword>
<evidence type="ECO:0000256" key="1">
    <source>
        <dbReference type="ARBA" id="ARBA00022737"/>
    </source>
</evidence>
<dbReference type="AlphaFoldDB" id="A0A1I4NGC3"/>
<dbReference type="GO" id="GO:0003677">
    <property type="term" value="F:DNA binding"/>
    <property type="evidence" value="ECO:0007669"/>
    <property type="project" value="InterPro"/>
</dbReference>
<keyword evidence="1" id="KW-0677">Repeat</keyword>
<keyword evidence="7" id="KW-1185">Reference proteome</keyword>
<dbReference type="Gene3D" id="3.40.50.300">
    <property type="entry name" value="P-loop containing nucleotide triphosphate hydrolases"/>
    <property type="match status" value="2"/>
</dbReference>
<feature type="domain" description="ABC transporter" evidence="5">
    <location>
        <begin position="4"/>
        <end position="264"/>
    </location>
</feature>
<dbReference type="InterPro" id="IPR017871">
    <property type="entry name" value="ABC_transporter-like_CS"/>
</dbReference>
<dbReference type="CDD" id="cd03221">
    <property type="entry name" value="ABCF_EF-3"/>
    <property type="match status" value="2"/>
</dbReference>
<dbReference type="PROSITE" id="PS00211">
    <property type="entry name" value="ABC_TRANSPORTER_1"/>
    <property type="match status" value="2"/>
</dbReference>
<dbReference type="RefSeq" id="WP_091484524.1">
    <property type="nucleotide sequence ID" value="NZ_FOTR01000008.1"/>
</dbReference>
<dbReference type="Pfam" id="PF16326">
    <property type="entry name" value="ABC_tran_CTD"/>
    <property type="match status" value="1"/>
</dbReference>
<gene>
    <name evidence="6" type="ORF">SAMN04487943_108191</name>
</gene>
<dbReference type="PANTHER" id="PTHR42855">
    <property type="entry name" value="ABC TRANSPORTER ATP-BINDING SUBUNIT"/>
    <property type="match status" value="1"/>
</dbReference>
<dbReference type="PROSITE" id="PS50893">
    <property type="entry name" value="ABC_TRANSPORTER_2"/>
    <property type="match status" value="2"/>
</dbReference>
<dbReference type="Proteomes" id="UP000198565">
    <property type="component" value="Unassembled WGS sequence"/>
</dbReference>
<evidence type="ECO:0000313" key="7">
    <source>
        <dbReference type="Proteomes" id="UP000198565"/>
    </source>
</evidence>